<evidence type="ECO:0000256" key="1">
    <source>
        <dbReference type="SAM" id="MobiDB-lite"/>
    </source>
</evidence>
<feature type="transmembrane region" description="Helical" evidence="2">
    <location>
        <begin position="36"/>
        <end position="54"/>
    </location>
</feature>
<dbReference type="RefSeq" id="WP_216836241.1">
    <property type="nucleotide sequence ID" value="NZ_JAFNJS010000002.1"/>
</dbReference>
<organism evidence="3 4">
    <name type="scientific">Falsiroseomonas tokyonensis</name>
    <dbReference type="NCBI Taxonomy" id="430521"/>
    <lineage>
        <taxon>Bacteria</taxon>
        <taxon>Pseudomonadati</taxon>
        <taxon>Pseudomonadota</taxon>
        <taxon>Alphaproteobacteria</taxon>
        <taxon>Acetobacterales</taxon>
        <taxon>Roseomonadaceae</taxon>
        <taxon>Falsiroseomonas</taxon>
    </lineage>
</organism>
<evidence type="ECO:0000313" key="4">
    <source>
        <dbReference type="Proteomes" id="UP001595420"/>
    </source>
</evidence>
<sequence>MRTLSKVSYWILGFIGTAVWTSSIIALTTLPLPAQLALGAMMMVGCLWGHSVLFPKQREEDGAIAPGRMPREEAMRSLAQAPLPLGRPRVPVARPVRPAQRLA</sequence>
<dbReference type="EMBL" id="JBHRSB010000002">
    <property type="protein sequence ID" value="MFC3000197.1"/>
    <property type="molecule type" value="Genomic_DNA"/>
</dbReference>
<feature type="compositionally biased region" description="Low complexity" evidence="1">
    <location>
        <begin position="81"/>
        <end position="103"/>
    </location>
</feature>
<keyword evidence="2" id="KW-0472">Membrane</keyword>
<keyword evidence="2" id="KW-1133">Transmembrane helix</keyword>
<keyword evidence="4" id="KW-1185">Reference proteome</keyword>
<evidence type="ECO:0000313" key="3">
    <source>
        <dbReference type="EMBL" id="MFC3000197.1"/>
    </source>
</evidence>
<comment type="caution">
    <text evidence="3">The sequence shown here is derived from an EMBL/GenBank/DDBJ whole genome shotgun (WGS) entry which is preliminary data.</text>
</comment>
<proteinExistence type="predicted"/>
<name>A0ABV7BRH1_9PROT</name>
<feature type="transmembrane region" description="Helical" evidence="2">
    <location>
        <begin position="7"/>
        <end position="30"/>
    </location>
</feature>
<protein>
    <submittedName>
        <fullName evidence="3">Uncharacterized protein</fullName>
    </submittedName>
</protein>
<keyword evidence="2" id="KW-0812">Transmembrane</keyword>
<evidence type="ECO:0000256" key="2">
    <source>
        <dbReference type="SAM" id="Phobius"/>
    </source>
</evidence>
<gene>
    <name evidence="3" type="ORF">ACFOD3_09850</name>
</gene>
<reference evidence="4" key="1">
    <citation type="journal article" date="2019" name="Int. J. Syst. Evol. Microbiol.">
        <title>The Global Catalogue of Microorganisms (GCM) 10K type strain sequencing project: providing services to taxonomists for standard genome sequencing and annotation.</title>
        <authorList>
            <consortium name="The Broad Institute Genomics Platform"/>
            <consortium name="The Broad Institute Genome Sequencing Center for Infectious Disease"/>
            <person name="Wu L."/>
            <person name="Ma J."/>
        </authorList>
    </citation>
    <scope>NUCLEOTIDE SEQUENCE [LARGE SCALE GENOMIC DNA]</scope>
    <source>
        <strain evidence="4">CGMCC 1.16855</strain>
    </source>
</reference>
<accession>A0ABV7BRH1</accession>
<feature type="region of interest" description="Disordered" evidence="1">
    <location>
        <begin position="80"/>
        <end position="103"/>
    </location>
</feature>
<dbReference type="Proteomes" id="UP001595420">
    <property type="component" value="Unassembled WGS sequence"/>
</dbReference>